<feature type="region of interest" description="Disordered" evidence="6">
    <location>
        <begin position="443"/>
        <end position="596"/>
    </location>
</feature>
<evidence type="ECO:0000313" key="8">
    <source>
        <dbReference type="EMBL" id="MBM3332647.1"/>
    </source>
</evidence>
<feature type="domain" description="OmpA-like" evidence="7">
    <location>
        <begin position="593"/>
        <end position="705"/>
    </location>
</feature>
<dbReference type="CDD" id="cd07185">
    <property type="entry name" value="OmpA_C-like"/>
    <property type="match status" value="1"/>
</dbReference>
<dbReference type="PANTHER" id="PTHR30329">
    <property type="entry name" value="STATOR ELEMENT OF FLAGELLAR MOTOR COMPLEX"/>
    <property type="match status" value="1"/>
</dbReference>
<gene>
    <name evidence="8" type="ORF">FJY68_12515</name>
</gene>
<dbReference type="SUPFAM" id="SSF103088">
    <property type="entry name" value="OmpA-like"/>
    <property type="match status" value="1"/>
</dbReference>
<dbReference type="Proteomes" id="UP000779900">
    <property type="component" value="Unassembled WGS sequence"/>
</dbReference>
<dbReference type="Pfam" id="PF13174">
    <property type="entry name" value="TPR_6"/>
    <property type="match status" value="3"/>
</dbReference>
<dbReference type="Gene3D" id="3.30.1330.60">
    <property type="entry name" value="OmpA-like domain"/>
    <property type="match status" value="1"/>
</dbReference>
<dbReference type="AlphaFoldDB" id="A0A937XGE2"/>
<dbReference type="PROSITE" id="PS50005">
    <property type="entry name" value="TPR"/>
    <property type="match status" value="1"/>
</dbReference>
<dbReference type="Pfam" id="PF00691">
    <property type="entry name" value="OmpA"/>
    <property type="match status" value="1"/>
</dbReference>
<name>A0A937XGE2_UNCW3</name>
<dbReference type="Gene3D" id="1.25.40.10">
    <property type="entry name" value="Tetratricopeptide repeat domain"/>
    <property type="match status" value="3"/>
</dbReference>
<protein>
    <submittedName>
        <fullName evidence="8">Tetratricopeptide repeat protein</fullName>
    </submittedName>
</protein>
<evidence type="ECO:0000256" key="4">
    <source>
        <dbReference type="PROSITE-ProRule" id="PRU00339"/>
    </source>
</evidence>
<evidence type="ECO:0000256" key="3">
    <source>
        <dbReference type="ARBA" id="ARBA00023237"/>
    </source>
</evidence>
<comment type="caution">
    <text evidence="8">The sequence shown here is derived from an EMBL/GenBank/DDBJ whole genome shotgun (WGS) entry which is preliminary data.</text>
</comment>
<dbReference type="GO" id="GO:0009279">
    <property type="term" value="C:cell outer membrane"/>
    <property type="evidence" value="ECO:0007669"/>
    <property type="project" value="UniProtKB-SubCell"/>
</dbReference>
<accession>A0A937XGE2</accession>
<sequence>MIRSRHIRSLACLLAAVVLLGAGCAYYNTFYNAQAAYREGVKLRDQNQNSPAKAKFDKAIEKSAFVIQRWPKSRWVDDALFLIGASYYQQGQYDRAVRSFDQLSLAFPTSGFVPRGELYRGLALLAGKQYGTARVTLDAVKQKYPRLADEATYSLAKSFIDRKETERGTDSLAEFLDRFPRSRFRIPALKLLADGSFSLRRFAAAEKWYESYAGLTDDPKQRALANLKIAACRYEQGKNEEAIVQVSDVLGRYTDLDDEANLLLGKTLTATGRQSDALGAWAKVKGASDLGAESAFRIGKHYEEAAEFDRARAYYDTARIRRVDSDYGVLAVKRLALLDALAARTTGKKAGGDSLQPGEAMFLVAEVNNLNLGDYDKAMDLYQKVHDSFPETDWAAKALFAKAWILRNAKSDSAAAEPLLREVIAEYPQTEYADESRRWLGLPVPKRERKKTEVKPETTAAAPPPPARETAKVPGLEPVTSESPPGDSDETTIPGEPGAFPRDHRGPGWTERPDVAGGPPGWRVRPGMQPGAPQKEEGEAGQEPPAGPSSARDTLPGQPTPATEGPGSAARSREDTLPAEQPAAAEVDTAKQSGTTARLELEIVRFATDSWQIQAADSARLIAAAESLKAHPEVGIEVVGHCDPRASERYNQQLGMKRAQEVKEFLVAAGIEPGRISVRSEGEKRPVSTKPDEFWLSRRVEFEYR</sequence>
<reference evidence="8" key="1">
    <citation type="submission" date="2019-03" db="EMBL/GenBank/DDBJ databases">
        <title>Lake Tanganyika Metagenome-Assembled Genomes (MAGs).</title>
        <authorList>
            <person name="Tran P."/>
        </authorList>
    </citation>
    <scope>NUCLEOTIDE SEQUENCE</scope>
    <source>
        <strain evidence="8">K_DeepCast_150m_m2_040</strain>
    </source>
</reference>
<dbReference type="InterPro" id="IPR036737">
    <property type="entry name" value="OmpA-like_sf"/>
</dbReference>
<dbReference type="SUPFAM" id="SSF48452">
    <property type="entry name" value="TPR-like"/>
    <property type="match status" value="2"/>
</dbReference>
<dbReference type="PROSITE" id="PS51123">
    <property type="entry name" value="OMPA_2"/>
    <property type="match status" value="1"/>
</dbReference>
<dbReference type="PRINTS" id="PR01021">
    <property type="entry name" value="OMPADOMAIN"/>
</dbReference>
<evidence type="ECO:0000313" key="9">
    <source>
        <dbReference type="Proteomes" id="UP000779900"/>
    </source>
</evidence>
<dbReference type="InterPro" id="IPR006665">
    <property type="entry name" value="OmpA-like"/>
</dbReference>
<dbReference type="EMBL" id="VGIR01000113">
    <property type="protein sequence ID" value="MBM3332647.1"/>
    <property type="molecule type" value="Genomic_DNA"/>
</dbReference>
<evidence type="ECO:0000256" key="1">
    <source>
        <dbReference type="ARBA" id="ARBA00004442"/>
    </source>
</evidence>
<evidence type="ECO:0000256" key="5">
    <source>
        <dbReference type="PROSITE-ProRule" id="PRU00473"/>
    </source>
</evidence>
<proteinExistence type="predicted"/>
<dbReference type="InterPro" id="IPR050330">
    <property type="entry name" value="Bact_OuterMem_StrucFunc"/>
</dbReference>
<dbReference type="PROSITE" id="PS51257">
    <property type="entry name" value="PROKAR_LIPOPROTEIN"/>
    <property type="match status" value="1"/>
</dbReference>
<keyword evidence="3" id="KW-0998">Cell outer membrane</keyword>
<dbReference type="InterPro" id="IPR019734">
    <property type="entry name" value="TPR_rpt"/>
</dbReference>
<comment type="subcellular location">
    <subcellularLocation>
        <location evidence="1">Cell outer membrane</location>
    </subcellularLocation>
</comment>
<evidence type="ECO:0000256" key="2">
    <source>
        <dbReference type="ARBA" id="ARBA00023136"/>
    </source>
</evidence>
<evidence type="ECO:0000259" key="7">
    <source>
        <dbReference type="PROSITE" id="PS51123"/>
    </source>
</evidence>
<dbReference type="InterPro" id="IPR011990">
    <property type="entry name" value="TPR-like_helical_dom_sf"/>
</dbReference>
<feature type="repeat" description="TPR" evidence="4">
    <location>
        <begin position="77"/>
        <end position="110"/>
    </location>
</feature>
<keyword evidence="2 5" id="KW-0472">Membrane</keyword>
<feature type="compositionally biased region" description="Basic and acidic residues" evidence="6">
    <location>
        <begin position="501"/>
        <end position="514"/>
    </location>
</feature>
<organism evidence="8 9">
    <name type="scientific">candidate division WOR-3 bacterium</name>
    <dbReference type="NCBI Taxonomy" id="2052148"/>
    <lineage>
        <taxon>Bacteria</taxon>
        <taxon>Bacteria division WOR-3</taxon>
    </lineage>
</organism>
<dbReference type="SMART" id="SM00028">
    <property type="entry name" value="TPR"/>
    <property type="match status" value="5"/>
</dbReference>
<dbReference type="InterPro" id="IPR006664">
    <property type="entry name" value="OMP_bac"/>
</dbReference>
<keyword evidence="4" id="KW-0802">TPR repeat</keyword>
<evidence type="ECO:0000256" key="6">
    <source>
        <dbReference type="SAM" id="MobiDB-lite"/>
    </source>
</evidence>
<dbReference type="PANTHER" id="PTHR30329:SF21">
    <property type="entry name" value="LIPOPROTEIN YIAD-RELATED"/>
    <property type="match status" value="1"/>
</dbReference>